<evidence type="ECO:0000256" key="12">
    <source>
        <dbReference type="ARBA" id="ARBA00022989"/>
    </source>
</evidence>
<keyword evidence="20" id="KW-1185">Reference proteome</keyword>
<reference evidence="19" key="1">
    <citation type="submission" date="2019-10" db="EMBL/GenBank/DDBJ databases">
        <authorList>
            <person name="Zhang R."/>
            <person name="Pan Y."/>
            <person name="Wang J."/>
            <person name="Ma R."/>
            <person name="Yu S."/>
        </authorList>
    </citation>
    <scope>NUCLEOTIDE SEQUENCE</scope>
    <source>
        <strain evidence="19">LA-IB0</strain>
        <tissue evidence="19">Leaf</tissue>
    </source>
</reference>
<comment type="similarity">
    <text evidence="2">Belongs to the RBOH (TC 5.B.1.3) family.</text>
</comment>
<evidence type="ECO:0000313" key="20">
    <source>
        <dbReference type="Proteomes" id="UP000826271"/>
    </source>
</evidence>
<feature type="transmembrane region" description="Helical" evidence="16">
    <location>
        <begin position="506"/>
        <end position="527"/>
    </location>
</feature>
<dbReference type="GO" id="GO:0004601">
    <property type="term" value="F:peroxidase activity"/>
    <property type="evidence" value="ECO:0007669"/>
    <property type="project" value="UniProtKB-KW"/>
</dbReference>
<proteinExistence type="inferred from homology"/>
<evidence type="ECO:0000259" key="17">
    <source>
        <dbReference type="PROSITE" id="PS50222"/>
    </source>
</evidence>
<dbReference type="CDD" id="cd06186">
    <property type="entry name" value="NOX_Duox_like_FAD_NADP"/>
    <property type="match status" value="1"/>
</dbReference>
<evidence type="ECO:0000256" key="9">
    <source>
        <dbReference type="ARBA" id="ARBA00022827"/>
    </source>
</evidence>
<dbReference type="PROSITE" id="PS50222">
    <property type="entry name" value="EF_HAND_2"/>
    <property type="match status" value="1"/>
</dbReference>
<dbReference type="InterPro" id="IPR050369">
    <property type="entry name" value="RBOH/FRE"/>
</dbReference>
<dbReference type="Pfam" id="PF08414">
    <property type="entry name" value="NADPH_Ox"/>
    <property type="match status" value="1"/>
</dbReference>
<evidence type="ECO:0000256" key="5">
    <source>
        <dbReference type="ARBA" id="ARBA00022559"/>
    </source>
</evidence>
<dbReference type="SFLD" id="SFLDG01169">
    <property type="entry name" value="NADPH_oxidase_subgroup_(NOX)"/>
    <property type="match status" value="1"/>
</dbReference>
<keyword evidence="9" id="KW-0274">FAD</keyword>
<dbReference type="InterPro" id="IPR013623">
    <property type="entry name" value="NADPH_Ox"/>
</dbReference>
<dbReference type="InterPro" id="IPR039261">
    <property type="entry name" value="FNR_nucleotide-bd"/>
</dbReference>
<dbReference type="Gene3D" id="3.40.50.80">
    <property type="entry name" value="Nucleotide-binding domain of ferredoxin-NADP reductase (FNR) module"/>
    <property type="match status" value="1"/>
</dbReference>
<dbReference type="PANTHER" id="PTHR11972:SF152">
    <property type="entry name" value="RESPIRATORY BURST OXIDASE HOMOLOG PROTEIN C"/>
    <property type="match status" value="1"/>
</dbReference>
<dbReference type="PROSITE" id="PS00018">
    <property type="entry name" value="EF_HAND_1"/>
    <property type="match status" value="1"/>
</dbReference>
<evidence type="ECO:0000256" key="6">
    <source>
        <dbReference type="ARBA" id="ARBA00022630"/>
    </source>
</evidence>
<keyword evidence="5" id="KW-0575">Peroxidase</keyword>
<feature type="region of interest" description="Disordered" evidence="15">
    <location>
        <begin position="1"/>
        <end position="65"/>
    </location>
</feature>
<feature type="domain" description="EF-hand" evidence="17">
    <location>
        <begin position="243"/>
        <end position="278"/>
    </location>
</feature>
<dbReference type="Proteomes" id="UP000826271">
    <property type="component" value="Unassembled WGS sequence"/>
</dbReference>
<dbReference type="SUPFAM" id="SSF63380">
    <property type="entry name" value="Riboflavin synthase domain-like"/>
    <property type="match status" value="1"/>
</dbReference>
<evidence type="ECO:0000256" key="13">
    <source>
        <dbReference type="ARBA" id="ARBA00023002"/>
    </source>
</evidence>
<dbReference type="Gene3D" id="2.40.30.10">
    <property type="entry name" value="Translation factors"/>
    <property type="match status" value="1"/>
</dbReference>
<comment type="caution">
    <text evidence="19">The sequence shown here is derived from an EMBL/GenBank/DDBJ whole genome shotgun (WGS) entry which is preliminary data.</text>
</comment>
<dbReference type="SMART" id="SM00054">
    <property type="entry name" value="EFh"/>
    <property type="match status" value="1"/>
</dbReference>
<keyword evidence="13" id="KW-0560">Oxidoreductase</keyword>
<dbReference type="AlphaFoldDB" id="A0AAV6XE98"/>
<keyword evidence="4" id="KW-0597">Phosphoprotein</keyword>
<dbReference type="SUPFAM" id="SSF52343">
    <property type="entry name" value="Ferredoxin reductase-like, C-terminal NADP-linked domain"/>
    <property type="match status" value="1"/>
</dbReference>
<evidence type="ECO:0000313" key="19">
    <source>
        <dbReference type="EMBL" id="KAG8379625.1"/>
    </source>
</evidence>
<dbReference type="InterPro" id="IPR013112">
    <property type="entry name" value="FAD-bd_8"/>
</dbReference>
<dbReference type="Pfam" id="PF08022">
    <property type="entry name" value="FAD_binding_8"/>
    <property type="match status" value="1"/>
</dbReference>
<keyword evidence="6" id="KW-0285">Flavoprotein</keyword>
<evidence type="ECO:0000256" key="15">
    <source>
        <dbReference type="SAM" id="MobiDB-lite"/>
    </source>
</evidence>
<dbReference type="InterPro" id="IPR000778">
    <property type="entry name" value="Cyt_b245_heavy_chain"/>
</dbReference>
<dbReference type="InterPro" id="IPR011992">
    <property type="entry name" value="EF-hand-dom_pair"/>
</dbReference>
<evidence type="ECO:0000256" key="4">
    <source>
        <dbReference type="ARBA" id="ARBA00022553"/>
    </source>
</evidence>
<dbReference type="Gene3D" id="1.10.238.10">
    <property type="entry name" value="EF-hand"/>
    <property type="match status" value="1"/>
</dbReference>
<evidence type="ECO:0000256" key="2">
    <source>
        <dbReference type="ARBA" id="ARBA00007975"/>
    </source>
</evidence>
<dbReference type="InterPro" id="IPR013121">
    <property type="entry name" value="Fe_red_NAD-bd_6"/>
</dbReference>
<organism evidence="19 20">
    <name type="scientific">Buddleja alternifolia</name>
    <dbReference type="NCBI Taxonomy" id="168488"/>
    <lineage>
        <taxon>Eukaryota</taxon>
        <taxon>Viridiplantae</taxon>
        <taxon>Streptophyta</taxon>
        <taxon>Embryophyta</taxon>
        <taxon>Tracheophyta</taxon>
        <taxon>Spermatophyta</taxon>
        <taxon>Magnoliopsida</taxon>
        <taxon>eudicotyledons</taxon>
        <taxon>Gunneridae</taxon>
        <taxon>Pentapetalae</taxon>
        <taxon>asterids</taxon>
        <taxon>lamiids</taxon>
        <taxon>Lamiales</taxon>
        <taxon>Scrophulariaceae</taxon>
        <taxon>Buddlejeae</taxon>
        <taxon>Buddleja</taxon>
    </lineage>
</organism>
<keyword evidence="11" id="KW-0521">NADP</keyword>
<keyword evidence="7 16" id="KW-0812">Transmembrane</keyword>
<dbReference type="FunFam" id="2.40.30.10:FF:000019">
    <property type="entry name" value="Respiratory burst oxidase homolog A"/>
    <property type="match status" value="1"/>
</dbReference>
<dbReference type="InterPro" id="IPR017938">
    <property type="entry name" value="Riboflavin_synthase-like_b-brl"/>
</dbReference>
<comment type="subunit">
    <text evidence="3">Monomer and homodimer.</text>
</comment>
<dbReference type="SUPFAM" id="SSF47473">
    <property type="entry name" value="EF-hand"/>
    <property type="match status" value="1"/>
</dbReference>
<dbReference type="PROSITE" id="PS51384">
    <property type="entry name" value="FAD_FR"/>
    <property type="match status" value="1"/>
</dbReference>
<keyword evidence="12 16" id="KW-1133">Transmembrane helix</keyword>
<dbReference type="GO" id="GO:0005886">
    <property type="term" value="C:plasma membrane"/>
    <property type="evidence" value="ECO:0007669"/>
    <property type="project" value="UniProtKB-ARBA"/>
</dbReference>
<dbReference type="PRINTS" id="PR00466">
    <property type="entry name" value="GP91PHOX"/>
</dbReference>
<comment type="subcellular location">
    <subcellularLocation>
        <location evidence="1">Membrane</location>
        <topology evidence="1">Multi-pass membrane protein</topology>
    </subcellularLocation>
</comment>
<dbReference type="InterPro" id="IPR013130">
    <property type="entry name" value="Fe3_Rdtase_TM_dom"/>
</dbReference>
<keyword evidence="14 16" id="KW-0472">Membrane</keyword>
<evidence type="ECO:0000256" key="10">
    <source>
        <dbReference type="ARBA" id="ARBA00022837"/>
    </source>
</evidence>
<name>A0AAV6XE98_9LAMI</name>
<feature type="transmembrane region" description="Helical" evidence="16">
    <location>
        <begin position="547"/>
        <end position="570"/>
    </location>
</feature>
<gene>
    <name evidence="19" type="ORF">BUALT_Bualt07G0108400</name>
</gene>
<dbReference type="CDD" id="cd00051">
    <property type="entry name" value="EFh"/>
    <property type="match status" value="1"/>
</dbReference>
<evidence type="ECO:0000256" key="7">
    <source>
        <dbReference type="ARBA" id="ARBA00022692"/>
    </source>
</evidence>
<evidence type="ECO:0000256" key="1">
    <source>
        <dbReference type="ARBA" id="ARBA00004141"/>
    </source>
</evidence>
<feature type="domain" description="FAD-binding FR-type" evidence="18">
    <location>
        <begin position="601"/>
        <end position="724"/>
    </location>
</feature>
<dbReference type="Pfam" id="PF08030">
    <property type="entry name" value="NAD_binding_6"/>
    <property type="match status" value="1"/>
</dbReference>
<dbReference type="GO" id="GO:0016174">
    <property type="term" value="F:NAD(P)H oxidase H2O2-forming activity"/>
    <property type="evidence" value="ECO:0007669"/>
    <property type="project" value="TreeGrafter"/>
</dbReference>
<dbReference type="InterPro" id="IPR002048">
    <property type="entry name" value="EF_hand_dom"/>
</dbReference>
<dbReference type="GO" id="GO:0005509">
    <property type="term" value="F:calcium ion binding"/>
    <property type="evidence" value="ECO:0007669"/>
    <property type="project" value="InterPro"/>
</dbReference>
<dbReference type="EMBL" id="WHWC01000007">
    <property type="protein sequence ID" value="KAG8379625.1"/>
    <property type="molecule type" value="Genomic_DNA"/>
</dbReference>
<dbReference type="InterPro" id="IPR017927">
    <property type="entry name" value="FAD-bd_FR_type"/>
</dbReference>
<evidence type="ECO:0000256" key="16">
    <source>
        <dbReference type="SAM" id="Phobius"/>
    </source>
</evidence>
<sequence>MQTPENNFHHHHYHSDTEVMGSSGGGDRTSYSGPLSGPLNKRAGRKSARFNVPETSNTAAPSAPPEEYVEITLDVREDSVAVHSVKTAGGGEVEDPELALLARGLEKKSSFGSSMVRNASSRIRQVSHEIKRLASLKRRSNPAGRFDRTKSAAAHALKGLKFISKTDGGAAWAGVEKRFNELTASTNGLLPRSLFGECIGMNKESKDFAGELFDALTRRRNISGDSITKSQLREFWDQIADQSFDSRLQTFFDMVDKDADGRITEEEVREIITLSASANKLSNIQKQADEYARLIMEELDPNDLGYIMIENLEMLLLQGPSQSVRGGGESRNLSKLLSEKLKPTQDHIIKRKYRDFHYFVLDNWQRVWVMALWIGIMAGLFAYKYIQYKNREAFEVMGHCVCMAKGAAETLKLNMALILLPVCRNTITWLRNKTKLGVAVPFDDNLNFHKVIAIAIALGVGIHGISHLTCDFPRLLNASPEAYEDMEPFFGDQPTSYWFFVKGWEGVTGIIMVVVMAIAFTLASPWFRRNKINLPKPLDKLTGFNAFWYSHHSFIVVYALLIIHGVKLYLTHEWYKKTTWMYLSVPVILYGGERLIRAFRSSIKPVKILKVAVYPGNVLALHMSKPQGFKYKSGQYIFVNCAAVSPFEWHPFSITSAPRDDYVSVHIRTLGDWTRQLKAVFSEVCQPPPTGKSGLLRADYLQGENNPNFPRVLIDGPYGAPTQDYKDYDVVLLVGLGIGATPMISVVKDIVNNIKAMDEEDSALEEGTALPQNASPLTMKRRTGTGSGRHDFRTRRAYFYWVTREQGSFEWFKGVMNEVAEMDHKGVIEMHNYCTSVYEEGDARSALITMLQSLNHAKNGVDVVSGTRVKSHFAKPNWRTVYKRIALNHPNARVGVFYCGAPPPVKELRQLASDFSHKTSTKFEFHKENF</sequence>
<feature type="transmembrane region" description="Helical" evidence="16">
    <location>
        <begin position="367"/>
        <end position="386"/>
    </location>
</feature>
<protein>
    <submittedName>
        <fullName evidence="19">Uncharacterized protein</fullName>
    </submittedName>
</protein>
<dbReference type="FunFam" id="3.40.50.80:FF:000007">
    <property type="entry name" value="Respiratory burst oxidase protein A"/>
    <property type="match status" value="1"/>
</dbReference>
<dbReference type="Pfam" id="PF01794">
    <property type="entry name" value="Ferric_reduct"/>
    <property type="match status" value="1"/>
</dbReference>
<evidence type="ECO:0000256" key="8">
    <source>
        <dbReference type="ARBA" id="ARBA00022723"/>
    </source>
</evidence>
<keyword evidence="10" id="KW-0106">Calcium</keyword>
<keyword evidence="8" id="KW-0479">Metal-binding</keyword>
<evidence type="ECO:0000259" key="18">
    <source>
        <dbReference type="PROSITE" id="PS51384"/>
    </source>
</evidence>
<dbReference type="FunFam" id="1.10.238.10:FF:000049">
    <property type="entry name" value="Respiratory burst oxidase homolog A"/>
    <property type="match status" value="1"/>
</dbReference>
<dbReference type="InterPro" id="IPR018247">
    <property type="entry name" value="EF_Hand_1_Ca_BS"/>
</dbReference>
<evidence type="ECO:0000256" key="11">
    <source>
        <dbReference type="ARBA" id="ARBA00022857"/>
    </source>
</evidence>
<dbReference type="PANTHER" id="PTHR11972">
    <property type="entry name" value="NADPH OXIDASE"/>
    <property type="match status" value="1"/>
</dbReference>
<accession>A0AAV6XE98</accession>
<evidence type="ECO:0000256" key="3">
    <source>
        <dbReference type="ARBA" id="ARBA00011407"/>
    </source>
</evidence>
<evidence type="ECO:0000256" key="14">
    <source>
        <dbReference type="ARBA" id="ARBA00023136"/>
    </source>
</evidence>